<dbReference type="Proteomes" id="UP000002035">
    <property type="component" value="Unassembled WGS sequence"/>
</dbReference>
<feature type="region of interest" description="Disordered" evidence="1">
    <location>
        <begin position="279"/>
        <end position="302"/>
    </location>
</feature>
<dbReference type="OrthoDB" id="2687876at2759"/>
<sequence length="302" mass="33417">MAGWTRESLLSHLSYGHLVEQEAVVPSLLPRRLDIKHRAASASSLESLPLEILHLICEKADLLSLLRLSRTSIRAREAITSFPAFAFLLAHASSTLKALSQTNLLPYHACIDIYAALRSRTCASCHAAPGIYFFLLDCQRVCFSCLRINPALWIIPLPFARRCFKLDLDYSTSSASLLQIPILQVRGKEACTSVQSARWLATSIHGSMEEVYRLQAEGGMHASSLMEGYLMQFLRDAPLQPFTPFMLSSTGWWEELSDYYSTMLDDLCITSRGCVASSLSVSDGTTTTASVDQTDPPRAVSM</sequence>
<evidence type="ECO:0000256" key="1">
    <source>
        <dbReference type="SAM" id="MobiDB-lite"/>
    </source>
</evidence>
<dbReference type="eggNOG" id="ENOG502S0Y1">
    <property type="taxonomic scope" value="Eukaryota"/>
</dbReference>
<evidence type="ECO:0000313" key="3">
    <source>
        <dbReference type="EMBL" id="EEQ29739.1"/>
    </source>
</evidence>
<dbReference type="GeneID" id="9222674"/>
<proteinExistence type="predicted"/>
<gene>
    <name evidence="3" type="ORF">MCYG_02558</name>
</gene>
<evidence type="ECO:0000259" key="2">
    <source>
        <dbReference type="PROSITE" id="PS50181"/>
    </source>
</evidence>
<feature type="domain" description="F-box" evidence="2">
    <location>
        <begin position="42"/>
        <end position="88"/>
    </location>
</feature>
<evidence type="ECO:0000313" key="4">
    <source>
        <dbReference type="Proteomes" id="UP000002035"/>
    </source>
</evidence>
<organism evidence="3 4">
    <name type="scientific">Arthroderma otae (strain ATCC MYA-4605 / CBS 113480)</name>
    <name type="common">Microsporum canis</name>
    <dbReference type="NCBI Taxonomy" id="554155"/>
    <lineage>
        <taxon>Eukaryota</taxon>
        <taxon>Fungi</taxon>
        <taxon>Dikarya</taxon>
        <taxon>Ascomycota</taxon>
        <taxon>Pezizomycotina</taxon>
        <taxon>Eurotiomycetes</taxon>
        <taxon>Eurotiomycetidae</taxon>
        <taxon>Onygenales</taxon>
        <taxon>Arthrodermataceae</taxon>
        <taxon>Microsporum</taxon>
    </lineage>
</organism>
<dbReference type="EMBL" id="DS995702">
    <property type="protein sequence ID" value="EEQ29739.1"/>
    <property type="molecule type" value="Genomic_DNA"/>
</dbReference>
<dbReference type="Pfam" id="PF00646">
    <property type="entry name" value="F-box"/>
    <property type="match status" value="1"/>
</dbReference>
<dbReference type="InterPro" id="IPR036047">
    <property type="entry name" value="F-box-like_dom_sf"/>
</dbReference>
<feature type="compositionally biased region" description="Polar residues" evidence="1">
    <location>
        <begin position="279"/>
        <end position="293"/>
    </location>
</feature>
<name>C5FG54_ARTOC</name>
<dbReference type="SUPFAM" id="SSF81383">
    <property type="entry name" value="F-box domain"/>
    <property type="match status" value="1"/>
</dbReference>
<keyword evidence="4" id="KW-1185">Reference proteome</keyword>
<dbReference type="PROSITE" id="PS50181">
    <property type="entry name" value="FBOX"/>
    <property type="match status" value="1"/>
</dbReference>
<reference evidence="4" key="1">
    <citation type="journal article" date="2012" name="MBio">
        <title>Comparative genome analysis of Trichophyton rubrum and related dermatophytes reveals candidate genes involved in infection.</title>
        <authorList>
            <person name="Martinez D.A."/>
            <person name="Oliver B.G."/>
            <person name="Graeser Y."/>
            <person name="Goldberg J.M."/>
            <person name="Li W."/>
            <person name="Martinez-Rossi N.M."/>
            <person name="Monod M."/>
            <person name="Shelest E."/>
            <person name="Barton R.C."/>
            <person name="Birch E."/>
            <person name="Brakhage A.A."/>
            <person name="Chen Z."/>
            <person name="Gurr S.J."/>
            <person name="Heiman D."/>
            <person name="Heitman J."/>
            <person name="Kosti I."/>
            <person name="Rossi A."/>
            <person name="Saif S."/>
            <person name="Samalova M."/>
            <person name="Saunders C.W."/>
            <person name="Shea T."/>
            <person name="Summerbell R.C."/>
            <person name="Xu J."/>
            <person name="Young S."/>
            <person name="Zeng Q."/>
            <person name="Birren B.W."/>
            <person name="Cuomo C.A."/>
            <person name="White T.C."/>
        </authorList>
    </citation>
    <scope>NUCLEOTIDE SEQUENCE [LARGE SCALE GENOMIC DNA]</scope>
    <source>
        <strain evidence="4">ATCC MYA-4605 / CBS 113480</strain>
    </source>
</reference>
<dbReference type="HOGENOM" id="CLU_921258_0_0_1"/>
<dbReference type="VEuPathDB" id="FungiDB:MCYG_02558"/>
<dbReference type="STRING" id="554155.C5FG54"/>
<dbReference type="RefSeq" id="XP_002849624.1">
    <property type="nucleotide sequence ID" value="XM_002849578.1"/>
</dbReference>
<accession>C5FG54</accession>
<dbReference type="InterPro" id="IPR001810">
    <property type="entry name" value="F-box_dom"/>
</dbReference>
<protein>
    <recommendedName>
        <fullName evidence="2">F-box domain-containing protein</fullName>
    </recommendedName>
</protein>
<dbReference type="AlphaFoldDB" id="C5FG54"/>